<organism evidence="2 3">
    <name type="scientific">Rhododendron simsii</name>
    <name type="common">Sims's rhododendron</name>
    <dbReference type="NCBI Taxonomy" id="118357"/>
    <lineage>
        <taxon>Eukaryota</taxon>
        <taxon>Viridiplantae</taxon>
        <taxon>Streptophyta</taxon>
        <taxon>Embryophyta</taxon>
        <taxon>Tracheophyta</taxon>
        <taxon>Spermatophyta</taxon>
        <taxon>Magnoliopsida</taxon>
        <taxon>eudicotyledons</taxon>
        <taxon>Gunneridae</taxon>
        <taxon>Pentapetalae</taxon>
        <taxon>asterids</taxon>
        <taxon>Ericales</taxon>
        <taxon>Ericaceae</taxon>
        <taxon>Ericoideae</taxon>
        <taxon>Rhodoreae</taxon>
        <taxon>Rhododendron</taxon>
    </lineage>
</organism>
<evidence type="ECO:0000313" key="2">
    <source>
        <dbReference type="EMBL" id="KAF7113224.1"/>
    </source>
</evidence>
<dbReference type="PANTHER" id="PTHR48258:SF3">
    <property type="entry name" value="FK506-BINDING PROTEIN 4-LIKE ISOFORM X1"/>
    <property type="match status" value="1"/>
</dbReference>
<gene>
    <name evidence="2" type="ORF">RHSIM_RhsimUnG0147700</name>
</gene>
<dbReference type="InterPro" id="IPR004242">
    <property type="entry name" value="Transposase_21"/>
</dbReference>
<dbReference type="Pfam" id="PF02992">
    <property type="entry name" value="Transposase_21"/>
    <property type="match status" value="1"/>
</dbReference>
<sequence length="538" mass="60966">MNGFGELYRGDGDFCEKIETPPLNVTAEVREMVEAAYNDCATNPDKFKKLLEDAEKQLYPEIISELLPASNELPVSMYEVGKTLAALENVMANYVRHPADSPSWKLVDNMWPDFAAEPRNLRLALSADGINPYSSLSSNYSCWPVILVTYNLPPQLCMKRKFMLLTLLISGPKQPGNDIDVYLTPLIDDLKMLWEVGVEAFNAYQQQHFKLKAVLLWTINDLPVCGNLSGCTVKGYYGCPICGEETSSSRLKHSKKNSYIAMGGPEELAPEIGAKRTYLPSAYYTLSREEKRRICKTLFELKVPKGYSLNIRSRVSMEDLKLYGLKSHDCHVLMQQAIEEINSENNLSDALKWIAQGPSRNVVKYPGYIINGCRYHTKDRDNSRVTQNNGVTMVATTMQVTGYKDKNPVYADMSFYGVIITEIWQLDYNALRIPIFKCDWVDNKRGVTVDELGFTLVELGKIGHKSDSFILASQAKQVFYVKDQLDLKWSIVLEPPQRRYHSDDGDELDDWFVERQDITLPEVDTTDDGSDNSISSHI</sequence>
<proteinExistence type="predicted"/>
<name>A0A834L4K3_RHOSS</name>
<accession>A0A834L4K3</accession>
<dbReference type="EMBL" id="WJXA01000319">
    <property type="protein sequence ID" value="KAF7113224.1"/>
    <property type="molecule type" value="Genomic_DNA"/>
</dbReference>
<feature type="domain" description="DUF4216" evidence="1">
    <location>
        <begin position="424"/>
        <end position="492"/>
    </location>
</feature>
<dbReference type="OrthoDB" id="1087172at2759"/>
<evidence type="ECO:0000259" key="1">
    <source>
        <dbReference type="Pfam" id="PF13952"/>
    </source>
</evidence>
<evidence type="ECO:0000313" key="3">
    <source>
        <dbReference type="Proteomes" id="UP000626092"/>
    </source>
</evidence>
<dbReference type="Proteomes" id="UP000626092">
    <property type="component" value="Unassembled WGS sequence"/>
</dbReference>
<protein>
    <recommendedName>
        <fullName evidence="1">DUF4216 domain-containing protein</fullName>
    </recommendedName>
</protein>
<reference evidence="2" key="1">
    <citation type="submission" date="2019-11" db="EMBL/GenBank/DDBJ databases">
        <authorList>
            <person name="Liu Y."/>
            <person name="Hou J."/>
            <person name="Li T.-Q."/>
            <person name="Guan C.-H."/>
            <person name="Wu X."/>
            <person name="Wu H.-Z."/>
            <person name="Ling F."/>
            <person name="Zhang R."/>
            <person name="Shi X.-G."/>
            <person name="Ren J.-P."/>
            <person name="Chen E.-F."/>
            <person name="Sun J.-M."/>
        </authorList>
    </citation>
    <scope>NUCLEOTIDE SEQUENCE</scope>
    <source>
        <strain evidence="2">Adult_tree_wgs_1</strain>
        <tissue evidence="2">Leaves</tissue>
    </source>
</reference>
<dbReference type="PANTHER" id="PTHR48258">
    <property type="entry name" value="DUF4218 DOMAIN-CONTAINING PROTEIN-RELATED"/>
    <property type="match status" value="1"/>
</dbReference>
<comment type="caution">
    <text evidence="2">The sequence shown here is derived from an EMBL/GenBank/DDBJ whole genome shotgun (WGS) entry which is preliminary data.</text>
</comment>
<dbReference type="AlphaFoldDB" id="A0A834L4K3"/>
<dbReference type="Pfam" id="PF13952">
    <property type="entry name" value="DUF4216"/>
    <property type="match status" value="1"/>
</dbReference>
<dbReference type="InterPro" id="IPR025312">
    <property type="entry name" value="DUF4216"/>
</dbReference>
<keyword evidence="3" id="KW-1185">Reference proteome</keyword>